<dbReference type="GO" id="GO:0004523">
    <property type="term" value="F:RNA-DNA hybrid ribonuclease activity"/>
    <property type="evidence" value="ECO:0007669"/>
    <property type="project" value="InterPro"/>
</dbReference>
<gene>
    <name evidence="3" type="ORF">RIF29_13891</name>
</gene>
<dbReference type="Gene3D" id="3.30.420.10">
    <property type="entry name" value="Ribonuclease H-like superfamily/Ribonuclease H"/>
    <property type="match status" value="1"/>
</dbReference>
<name>A0AAN9FEI1_CROPI</name>
<dbReference type="InterPro" id="IPR053151">
    <property type="entry name" value="RNase_H-like"/>
</dbReference>
<evidence type="ECO:0000259" key="2">
    <source>
        <dbReference type="Pfam" id="PF13966"/>
    </source>
</evidence>
<protein>
    <submittedName>
        <fullName evidence="3">Uncharacterized protein</fullName>
    </submittedName>
</protein>
<dbReference type="InterPro" id="IPR044730">
    <property type="entry name" value="RNase_H-like_dom_plant"/>
</dbReference>
<evidence type="ECO:0000259" key="1">
    <source>
        <dbReference type="Pfam" id="PF13456"/>
    </source>
</evidence>
<reference evidence="3 4" key="1">
    <citation type="submission" date="2024-01" db="EMBL/GenBank/DDBJ databases">
        <title>The genomes of 5 underutilized Papilionoideae crops provide insights into root nodulation and disease resistanc.</title>
        <authorList>
            <person name="Yuan L."/>
        </authorList>
    </citation>
    <scope>NUCLEOTIDE SEQUENCE [LARGE SCALE GENOMIC DNA]</scope>
    <source>
        <strain evidence="3">ZHUSHIDOU_FW_LH</strain>
        <tissue evidence="3">Leaf</tissue>
    </source>
</reference>
<keyword evidence="4" id="KW-1185">Reference proteome</keyword>
<sequence>MGLPKEHVIQPLHDGDSDDIHDNLSKFATTNGHWMLFLWKVAWQCLLTNDARRRRHLTLDGTCPACQEGDEDLFRLLCDCPYAIMVCWHFIPTSDLSRFMQGDFKQWFHNNLVTSIGTLISKHDWPILFALALEHFWYCRNKLVFENEYVSLLGSVKMFRMRSKEICRALRTSDPVTLSSIQNRVFSISWKRPEEGWVKLNTDGSFFQAPESAACGGIMRDHIGSFVSAFSCQLGNCSIIDAELWAILHGLRLAYGRGLRRVVMESDSLVAIRFLQEGCVPTHECAPLVR</sequence>
<proteinExistence type="predicted"/>
<dbReference type="Pfam" id="PF13966">
    <property type="entry name" value="zf-RVT"/>
    <property type="match status" value="1"/>
</dbReference>
<dbReference type="PANTHER" id="PTHR47723">
    <property type="entry name" value="OS05G0353850 PROTEIN"/>
    <property type="match status" value="1"/>
</dbReference>
<dbReference type="InterPro" id="IPR036397">
    <property type="entry name" value="RNaseH_sf"/>
</dbReference>
<comment type="caution">
    <text evidence="3">The sequence shown here is derived from an EMBL/GenBank/DDBJ whole genome shotgun (WGS) entry which is preliminary data.</text>
</comment>
<dbReference type="InterPro" id="IPR012337">
    <property type="entry name" value="RNaseH-like_sf"/>
</dbReference>
<accession>A0AAN9FEI1</accession>
<dbReference type="PANTHER" id="PTHR47723:SF19">
    <property type="entry name" value="POLYNUCLEOTIDYL TRANSFERASE, RIBONUCLEASE H-LIKE SUPERFAMILY PROTEIN"/>
    <property type="match status" value="1"/>
</dbReference>
<dbReference type="Pfam" id="PF13456">
    <property type="entry name" value="RVT_3"/>
    <property type="match status" value="1"/>
</dbReference>
<feature type="domain" description="Reverse transcriptase zinc-binding" evidence="2">
    <location>
        <begin position="35"/>
        <end position="85"/>
    </location>
</feature>
<evidence type="ECO:0000313" key="3">
    <source>
        <dbReference type="EMBL" id="KAK7272851.1"/>
    </source>
</evidence>
<dbReference type="SUPFAM" id="SSF53098">
    <property type="entry name" value="Ribonuclease H-like"/>
    <property type="match status" value="1"/>
</dbReference>
<dbReference type="CDD" id="cd06222">
    <property type="entry name" value="RNase_H_like"/>
    <property type="match status" value="1"/>
</dbReference>
<evidence type="ECO:0000313" key="4">
    <source>
        <dbReference type="Proteomes" id="UP001372338"/>
    </source>
</evidence>
<dbReference type="GO" id="GO:0003676">
    <property type="term" value="F:nucleic acid binding"/>
    <property type="evidence" value="ECO:0007669"/>
    <property type="project" value="InterPro"/>
</dbReference>
<dbReference type="AlphaFoldDB" id="A0AAN9FEI1"/>
<dbReference type="InterPro" id="IPR026960">
    <property type="entry name" value="RVT-Znf"/>
</dbReference>
<dbReference type="EMBL" id="JAYWIO010000003">
    <property type="protein sequence ID" value="KAK7272851.1"/>
    <property type="molecule type" value="Genomic_DNA"/>
</dbReference>
<organism evidence="3 4">
    <name type="scientific">Crotalaria pallida</name>
    <name type="common">Smooth rattlebox</name>
    <name type="synonym">Crotalaria striata</name>
    <dbReference type="NCBI Taxonomy" id="3830"/>
    <lineage>
        <taxon>Eukaryota</taxon>
        <taxon>Viridiplantae</taxon>
        <taxon>Streptophyta</taxon>
        <taxon>Embryophyta</taxon>
        <taxon>Tracheophyta</taxon>
        <taxon>Spermatophyta</taxon>
        <taxon>Magnoliopsida</taxon>
        <taxon>eudicotyledons</taxon>
        <taxon>Gunneridae</taxon>
        <taxon>Pentapetalae</taxon>
        <taxon>rosids</taxon>
        <taxon>fabids</taxon>
        <taxon>Fabales</taxon>
        <taxon>Fabaceae</taxon>
        <taxon>Papilionoideae</taxon>
        <taxon>50 kb inversion clade</taxon>
        <taxon>genistoids sensu lato</taxon>
        <taxon>core genistoids</taxon>
        <taxon>Crotalarieae</taxon>
        <taxon>Crotalaria</taxon>
    </lineage>
</organism>
<dbReference type="Proteomes" id="UP001372338">
    <property type="component" value="Unassembled WGS sequence"/>
</dbReference>
<feature type="domain" description="RNase H type-1" evidence="1">
    <location>
        <begin position="201"/>
        <end position="277"/>
    </location>
</feature>
<dbReference type="InterPro" id="IPR002156">
    <property type="entry name" value="RNaseH_domain"/>
</dbReference>